<dbReference type="Proteomes" id="UP000274097">
    <property type="component" value="Unassembled WGS sequence"/>
</dbReference>
<evidence type="ECO:0000313" key="2">
    <source>
        <dbReference type="EMBL" id="RMI14580.1"/>
    </source>
</evidence>
<protein>
    <submittedName>
        <fullName evidence="1">Uncharacterized protein</fullName>
    </submittedName>
</protein>
<gene>
    <name evidence="1" type="ORF">D6Z83_15210</name>
    <name evidence="2" type="ORF">EBE87_27725</name>
</gene>
<sequence>MRKPAVKPPVPPAPTTTSDLSPAAIHLKVAELWEMHGELDRKATAFSKAGDQRQADAHHAAADDTYRQLRTLEELGTQVRPTTLRDAVAQLTMIHAAIYTSVINADDGTEREVAAQLQNSVWSLAVIARHCGYDLAYLGGFQLTETEVKIARGEMPA</sequence>
<keyword evidence="3" id="KW-1185">Reference proteome</keyword>
<evidence type="ECO:0000313" key="1">
    <source>
        <dbReference type="EMBL" id="RKK03306.1"/>
    </source>
</evidence>
<accession>A0A3A9JI11</accession>
<reference evidence="1 4" key="1">
    <citation type="submission" date="2018-09" db="EMBL/GenBank/DDBJ databases">
        <title>Roseomonas sp. nov., isolated from feces of Tibetan antelopes in the Qinghai-Tibet plateau, China.</title>
        <authorList>
            <person name="Tian Z."/>
        </authorList>
    </citation>
    <scope>NUCLEOTIDE SEQUENCE [LARGE SCALE GENOMIC DNA]</scope>
    <source>
        <strain evidence="2 3">Z23</strain>
        <strain evidence="1 4">Z24</strain>
    </source>
</reference>
<comment type="caution">
    <text evidence="1">The sequence shown here is derived from an EMBL/GenBank/DDBJ whole genome shotgun (WGS) entry which is preliminary data.</text>
</comment>
<name>A0A3A9JI11_9PROT</name>
<dbReference type="EMBL" id="RAQU01000093">
    <property type="protein sequence ID" value="RKK03306.1"/>
    <property type="molecule type" value="Genomic_DNA"/>
</dbReference>
<dbReference type="Proteomes" id="UP000278036">
    <property type="component" value="Unassembled WGS sequence"/>
</dbReference>
<dbReference type="EMBL" id="RFLX01000101">
    <property type="protein sequence ID" value="RMI14580.1"/>
    <property type="molecule type" value="Genomic_DNA"/>
</dbReference>
<proteinExistence type="predicted"/>
<evidence type="ECO:0000313" key="4">
    <source>
        <dbReference type="Proteomes" id="UP000278036"/>
    </source>
</evidence>
<dbReference type="AlphaFoldDB" id="A0A3A9JI11"/>
<dbReference type="InParanoid" id="A0A3A9JI11"/>
<evidence type="ECO:0000313" key="3">
    <source>
        <dbReference type="Proteomes" id="UP000274097"/>
    </source>
</evidence>
<organism evidence="1 4">
    <name type="scientific">Teichococcus wenyumeiae</name>
    <dbReference type="NCBI Taxonomy" id="2478470"/>
    <lineage>
        <taxon>Bacteria</taxon>
        <taxon>Pseudomonadati</taxon>
        <taxon>Pseudomonadota</taxon>
        <taxon>Alphaproteobacteria</taxon>
        <taxon>Acetobacterales</taxon>
        <taxon>Roseomonadaceae</taxon>
        <taxon>Roseomonas</taxon>
    </lineage>
</organism>